<accession>A0AC34QRP3</accession>
<evidence type="ECO:0000313" key="1">
    <source>
        <dbReference type="Proteomes" id="UP000887576"/>
    </source>
</evidence>
<name>A0AC34QRP3_9BILA</name>
<organism evidence="1 2">
    <name type="scientific">Panagrolaimus sp. JU765</name>
    <dbReference type="NCBI Taxonomy" id="591449"/>
    <lineage>
        <taxon>Eukaryota</taxon>
        <taxon>Metazoa</taxon>
        <taxon>Ecdysozoa</taxon>
        <taxon>Nematoda</taxon>
        <taxon>Chromadorea</taxon>
        <taxon>Rhabditida</taxon>
        <taxon>Tylenchina</taxon>
        <taxon>Panagrolaimomorpha</taxon>
        <taxon>Panagrolaimoidea</taxon>
        <taxon>Panagrolaimidae</taxon>
        <taxon>Panagrolaimus</taxon>
    </lineage>
</organism>
<reference evidence="2" key="1">
    <citation type="submission" date="2022-11" db="UniProtKB">
        <authorList>
            <consortium name="WormBaseParasite"/>
        </authorList>
    </citation>
    <scope>IDENTIFICATION</scope>
</reference>
<evidence type="ECO:0000313" key="2">
    <source>
        <dbReference type="WBParaSite" id="JU765_v2.g18735.t1"/>
    </source>
</evidence>
<proteinExistence type="predicted"/>
<dbReference type="Proteomes" id="UP000887576">
    <property type="component" value="Unplaced"/>
</dbReference>
<protein>
    <submittedName>
        <fullName evidence="2">Haloacid dehalogenase-like hydrolase domain-containing protein 3</fullName>
    </submittedName>
</protein>
<dbReference type="WBParaSite" id="JU765_v2.g18735.t1">
    <property type="protein sequence ID" value="JU765_v2.g18735.t1"/>
    <property type="gene ID" value="JU765_v2.g18735"/>
</dbReference>
<sequence length="240" mass="27292">MRFHISKNIRLLSLDAMDTLIALKEPPGTTYARFAKKFGIAADPDVLNSRFPAVFKEVDQRHPCYGFNSFGATQWWFEVIKKCFGEDYHFKDEAVAEEMCYSLFDYYGTKEPWRLLELDAFKQLDRLRSNGLSVSITSNFDARLRSVLLEFGILNHVDFIALSGEIGFAKPDPKIFECLLEFFNIESPNQILHVGDSLTKDVEGAANFGAVTCLYRPKDSVKFEGKVPVISTLGDLDFEE</sequence>